<name>A0A8E0VP50_9TREM</name>
<dbReference type="EMBL" id="LUCM01001466">
    <property type="protein sequence ID" value="KAA0198840.1"/>
    <property type="molecule type" value="Genomic_DNA"/>
</dbReference>
<accession>A0A8E0VP50</accession>
<keyword evidence="3" id="KW-1185">Reference proteome</keyword>
<comment type="caution">
    <text evidence="2">The sequence shown here is derived from an EMBL/GenBank/DDBJ whole genome shotgun (WGS) entry which is preliminary data.</text>
</comment>
<sequence length="150" mass="17449">MFGHADCADRTSVKLLDLLRGCQDRWTLYISRLRSNCELLEAEVSRLRNLQEETTEMLYREKECTKRAERARESLKRKIDAIREVLLANDVEEAKRRLEDANLSAITSDDRRSNTRLDHSAGSLLDPINVSIESREDDTERLVLCFFTIM</sequence>
<dbReference type="AlphaFoldDB" id="A0A8E0VP50"/>
<evidence type="ECO:0000256" key="1">
    <source>
        <dbReference type="SAM" id="Coils"/>
    </source>
</evidence>
<keyword evidence="1" id="KW-0175">Coiled coil</keyword>
<dbReference type="Proteomes" id="UP000728185">
    <property type="component" value="Unassembled WGS sequence"/>
</dbReference>
<reference evidence="2" key="1">
    <citation type="submission" date="2019-05" db="EMBL/GenBank/DDBJ databases">
        <title>Annotation for the trematode Fasciolopsis buski.</title>
        <authorList>
            <person name="Choi Y.-J."/>
        </authorList>
    </citation>
    <scope>NUCLEOTIDE SEQUENCE</scope>
    <source>
        <strain evidence="2">HT</strain>
        <tissue evidence="2">Whole worm</tissue>
    </source>
</reference>
<gene>
    <name evidence="2" type="ORF">FBUS_09505</name>
</gene>
<feature type="coiled-coil region" evidence="1">
    <location>
        <begin position="30"/>
        <end position="85"/>
    </location>
</feature>
<dbReference type="OrthoDB" id="6306348at2759"/>
<organism evidence="2 3">
    <name type="scientific">Fasciolopsis buskii</name>
    <dbReference type="NCBI Taxonomy" id="27845"/>
    <lineage>
        <taxon>Eukaryota</taxon>
        <taxon>Metazoa</taxon>
        <taxon>Spiralia</taxon>
        <taxon>Lophotrochozoa</taxon>
        <taxon>Platyhelminthes</taxon>
        <taxon>Trematoda</taxon>
        <taxon>Digenea</taxon>
        <taxon>Plagiorchiida</taxon>
        <taxon>Echinostomata</taxon>
        <taxon>Echinostomatoidea</taxon>
        <taxon>Fasciolidae</taxon>
        <taxon>Fasciolopsis</taxon>
    </lineage>
</organism>
<evidence type="ECO:0000313" key="2">
    <source>
        <dbReference type="EMBL" id="KAA0198840.1"/>
    </source>
</evidence>
<proteinExistence type="predicted"/>
<evidence type="ECO:0000313" key="3">
    <source>
        <dbReference type="Proteomes" id="UP000728185"/>
    </source>
</evidence>
<protein>
    <submittedName>
        <fullName evidence="2">Uncharacterized protein</fullName>
    </submittedName>
</protein>